<evidence type="ECO:0000256" key="1">
    <source>
        <dbReference type="RuleBase" id="RU367065"/>
    </source>
</evidence>
<organism evidence="5 6">
    <name type="scientific">Diploptera punctata</name>
    <name type="common">Pacific beetle cockroach</name>
    <dbReference type="NCBI Taxonomy" id="6984"/>
    <lineage>
        <taxon>Eukaryota</taxon>
        <taxon>Metazoa</taxon>
        <taxon>Ecdysozoa</taxon>
        <taxon>Arthropoda</taxon>
        <taxon>Hexapoda</taxon>
        <taxon>Insecta</taxon>
        <taxon>Pterygota</taxon>
        <taxon>Neoptera</taxon>
        <taxon>Polyneoptera</taxon>
        <taxon>Dictyoptera</taxon>
        <taxon>Blattodea</taxon>
        <taxon>Blaberoidea</taxon>
        <taxon>Blaberidae</taxon>
        <taxon>Diplopterinae</taxon>
        <taxon>Diploptera</taxon>
    </lineage>
</organism>
<sequence>MSTSLAEQLKKLAVPQTSLLLQEKKKLSLLFDPREAAKFDRDTFYEIGISGLEELVKLNPKFEEFHSSLFDLSSRCLERSIEDKKANKKLNKIIRRFLLLLSPYFLIKSAHKALEWLVNRFHIESFNVDDLMSLIFPYYNTRIFVRVLQMIDVSDPANKWHWLHPLQDSGVPLAQTTLFNRCSTDPSFLYFICQTTADAVHEYKGRENSLATLFAFHCTTLIGGLEYASPVNELQVTHILKSLMEGLTSHVLDYTAASYMIVAQLIRRVKLNHRIFFTILHKLAKCRHSSLKSECSILLVMLYQTQYEKDMPLIPVETLNKLVRLSWLPKALAQLRDADVLINILFESLLREIVLSIQTRTDGREEICSFAESFICDVLDSNTAPIAMQVIIENFEVDSFTSNQMKDVDVEMKDEEDDETDSREETEKRNITVNINDAEEIVKWYSTFFQSLERKYPESYDKVIHKYLNKNNAGTKYGRTVRMLLGVEKDSTSKYHLSNIDLFEKIYHPKSALRAEAVRYLIKNFSFLEEHQRELIEAALPARLRDDNPKVLKEVLGFSTEVLIRFVGAETLLEDLIMMSTHCLKNVEEETWSSVATLLMHHICSKQLQEISSLARARILLTILPFIFPVNKNNIQTVMEVFKQNSFVEKYNLLSALSSELKPKGEKVTAKVACSVFVKYLTGTEKVVDTEDLLQITENILEVGVPINIFFLLMILGFSISDEMKPSVSMKALDILISSLKNYQVAAVAGDLMKSSGEIMLKNLKKSLSGYIPLSGFLYCLLQLTKHTSLPTILKSKDCKWWDLYYCHKNENEEALSFAVRMLEVLMTGCGMESQAVRLSYAECLKEFFKVYFPDLKSQLRFLCNVCACPGNKEDGISWIELRLRCLNLLLCLLNDTDCSFSWALNLEEPVIPALMIAAASSLTAIRHMALNCLLKLGSSFGANIHKSTYMTLIEKIKGNYEEIKLDSDQLPLIMYTTLSPDPAVQSLLKASEKSDLALILDNLFKFISSKDTPLYITVGLLNMLESVNSQELFIKLVPLGLEALANDKTSDGFIDVNRSAILCNIIRRLNDDTGSSLKQTTCWNLVHSALSDWNSVVFLPNEETTLPAVLIMQQITREMYDVLDDTIQQNLLSALIKVGTDCEIPEVGSAASKAIRKIVLDCKLIAVELEKMKNVELPSVEQSTRSTRLRSKRPTTQSPSPELLQTEEWRRGVTLLEWIQSKKKLQSTHLLLAPLFSILNKCLQFEEQAPVEYTKQLVLSCILHCCQKLSPDGLPIEKTVLQAFNVEAIVQCIRASPNPQTHHHALLVLAHVAGMMPEQVLHNIMAIFTFMGSSILRQDDAYSYQVISKIVETIVPILVKVNEGVTSCSAEMDGAVCSVLRVFADTVLDVPLHRRLHLYQKLLTTLEPDNSLWLFICLVLEGHVLHVQEEHTHGSRLERGEMPQRQEFILNLTRCFTPSTIISTCIKLVKYVQSLPVDIGHSDGVGRQMKTSSTLALSLVPGLFNAKEHTPKQLRHYRYSICTFLSCLLSSPLFVKQMAELSDEANLNLEPFYQEFIENLLTYVKATSVQLQRNQSEQSVKYWNAILSLSYDILDKVNALLPGPMFIEVIRGLLNHKLPAVRRKSMELLNSRFQHQTEIFSMCDRKAFYKLLDPLVIVMKSIGREDIEPEIETNQQVAMISIKLLARQLAPEDPGSFKQILNHVTELTKSEAVKNNLLASVILCLAELVSVLRAHSIVQLKEFMPAVIKILGEQKDLDSPNLLLLSVVTATQKIVETLCHFLSPYLDKLLLQISILSTKWQHLIDDSKMSSVAHKLKAIR</sequence>
<comment type="caution">
    <text evidence="5">The sequence shown here is derived from an EMBL/GenBank/DDBJ whole genome shotgun (WGS) entry which is preliminary data.</text>
</comment>
<feature type="non-terminal residue" evidence="5">
    <location>
        <position position="1821"/>
    </location>
</feature>
<dbReference type="GO" id="GO:0032040">
    <property type="term" value="C:small-subunit processome"/>
    <property type="evidence" value="ECO:0007669"/>
    <property type="project" value="TreeGrafter"/>
</dbReference>
<dbReference type="PANTHER" id="PTHR13457:SF1">
    <property type="entry name" value="HEAT REPEAT-CONTAINING PROTEIN 1"/>
    <property type="match status" value="1"/>
</dbReference>
<evidence type="ECO:0000259" key="4">
    <source>
        <dbReference type="Pfam" id="PF23243"/>
    </source>
</evidence>
<keyword evidence="1" id="KW-0698">rRNA processing</keyword>
<proteinExistence type="inferred from homology"/>
<dbReference type="GO" id="GO:0030515">
    <property type="term" value="F:snoRNA binding"/>
    <property type="evidence" value="ECO:0007669"/>
    <property type="project" value="TreeGrafter"/>
</dbReference>
<keyword evidence="1" id="KW-0539">Nucleus</keyword>
<name>A0AAD7Z6K2_DIPPU</name>
<comment type="subcellular location">
    <subcellularLocation>
        <location evidence="1">Nucleus</location>
        <location evidence="1">Nucleolus</location>
    </subcellularLocation>
</comment>
<feature type="domain" description="Utp10/HEAT1 HEAT-repeats" evidence="4">
    <location>
        <begin position="1374"/>
        <end position="1600"/>
    </location>
</feature>
<keyword evidence="1" id="KW-0690">Ribosome biogenesis</keyword>
<gene>
    <name evidence="5" type="ORF">L9F63_008137</name>
</gene>
<dbReference type="GO" id="GO:0034455">
    <property type="term" value="C:t-UTP complex"/>
    <property type="evidence" value="ECO:0007669"/>
    <property type="project" value="TreeGrafter"/>
</dbReference>
<dbReference type="Pfam" id="PF12397">
    <property type="entry name" value="U3snoRNP10"/>
    <property type="match status" value="1"/>
</dbReference>
<dbReference type="Pfam" id="PF23243">
    <property type="entry name" value="HEAT_HEATR1"/>
    <property type="match status" value="1"/>
</dbReference>
<protein>
    <recommendedName>
        <fullName evidence="1">HEAT repeat-containing protein 1</fullName>
    </recommendedName>
</protein>
<dbReference type="SUPFAM" id="SSF48371">
    <property type="entry name" value="ARM repeat"/>
    <property type="match status" value="2"/>
</dbReference>
<dbReference type="Proteomes" id="UP001233999">
    <property type="component" value="Unassembled WGS sequence"/>
</dbReference>
<evidence type="ECO:0000256" key="2">
    <source>
        <dbReference type="SAM" id="MobiDB-lite"/>
    </source>
</evidence>
<accession>A0AAD7Z6K2</accession>
<dbReference type="InterPro" id="IPR011989">
    <property type="entry name" value="ARM-like"/>
</dbReference>
<dbReference type="Gene3D" id="1.25.10.10">
    <property type="entry name" value="Leucine-rich Repeat Variant"/>
    <property type="match status" value="1"/>
</dbReference>
<keyword evidence="6" id="KW-1185">Reference proteome</keyword>
<dbReference type="InterPro" id="IPR040191">
    <property type="entry name" value="UTP10"/>
</dbReference>
<evidence type="ECO:0000259" key="3">
    <source>
        <dbReference type="Pfam" id="PF12397"/>
    </source>
</evidence>
<reference evidence="5" key="2">
    <citation type="submission" date="2023-05" db="EMBL/GenBank/DDBJ databases">
        <authorList>
            <person name="Fouks B."/>
        </authorList>
    </citation>
    <scope>NUCLEOTIDE SEQUENCE</scope>
    <source>
        <strain evidence="5">Stay&amp;Tobe</strain>
        <tissue evidence="5">Testes</tissue>
    </source>
</reference>
<dbReference type="InterPro" id="IPR056473">
    <property type="entry name" value="HEAT_Utp10/HEAT1"/>
</dbReference>
<feature type="region of interest" description="Disordered" evidence="2">
    <location>
        <begin position="1184"/>
        <end position="1203"/>
    </location>
</feature>
<comment type="similarity">
    <text evidence="1">Belongs to the HEATR1/UTP10 family.</text>
</comment>
<keyword evidence="1" id="KW-0687">Ribonucleoprotein</keyword>
<evidence type="ECO:0000313" key="5">
    <source>
        <dbReference type="EMBL" id="KAJ9574702.1"/>
    </source>
</evidence>
<reference evidence="5" key="1">
    <citation type="journal article" date="2023" name="IScience">
        <title>Live-bearing cockroach genome reveals convergent evolutionary mechanisms linked to viviparity in insects and beyond.</title>
        <authorList>
            <person name="Fouks B."/>
            <person name="Harrison M.C."/>
            <person name="Mikhailova A.A."/>
            <person name="Marchal E."/>
            <person name="English S."/>
            <person name="Carruthers M."/>
            <person name="Jennings E.C."/>
            <person name="Chiamaka E.L."/>
            <person name="Frigard R.A."/>
            <person name="Pippel M."/>
            <person name="Attardo G.M."/>
            <person name="Benoit J.B."/>
            <person name="Bornberg-Bauer E."/>
            <person name="Tobe S.S."/>
        </authorList>
    </citation>
    <scope>NUCLEOTIDE SEQUENCE</scope>
    <source>
        <strain evidence="5">Stay&amp;Tobe</strain>
    </source>
</reference>
<dbReference type="InterPro" id="IPR016024">
    <property type="entry name" value="ARM-type_fold"/>
</dbReference>
<dbReference type="PANTHER" id="PTHR13457">
    <property type="entry name" value="BAP28"/>
    <property type="match status" value="1"/>
</dbReference>
<evidence type="ECO:0000313" key="6">
    <source>
        <dbReference type="Proteomes" id="UP001233999"/>
    </source>
</evidence>
<dbReference type="GO" id="GO:0000462">
    <property type="term" value="P:maturation of SSU-rRNA from tricistronic rRNA transcript (SSU-rRNA, 5.8S rRNA, LSU-rRNA)"/>
    <property type="evidence" value="ECO:0007669"/>
    <property type="project" value="TreeGrafter"/>
</dbReference>
<dbReference type="GO" id="GO:0045943">
    <property type="term" value="P:positive regulation of transcription by RNA polymerase I"/>
    <property type="evidence" value="ECO:0007669"/>
    <property type="project" value="TreeGrafter"/>
</dbReference>
<feature type="domain" description="U3 small nucleolar RNA-associated protein 10 N-terminal" evidence="3">
    <location>
        <begin position="236"/>
        <end position="349"/>
    </location>
</feature>
<comment type="function">
    <text evidence="1">Involved in nucleolar processing of pre-18S ribosomal RNA.</text>
</comment>
<dbReference type="GO" id="GO:0030686">
    <property type="term" value="C:90S preribosome"/>
    <property type="evidence" value="ECO:0007669"/>
    <property type="project" value="TreeGrafter"/>
</dbReference>
<dbReference type="EMBL" id="JASPKZ010010268">
    <property type="protein sequence ID" value="KAJ9574702.1"/>
    <property type="molecule type" value="Genomic_DNA"/>
</dbReference>
<dbReference type="InterPro" id="IPR022125">
    <property type="entry name" value="U3snoRNP10_N"/>
</dbReference>